<evidence type="ECO:0000313" key="1">
    <source>
        <dbReference type="EMBL" id="BBX50897.1"/>
    </source>
</evidence>
<accession>A0A6N4VB36</accession>
<dbReference type="Proteomes" id="UP000466785">
    <property type="component" value="Chromosome"/>
</dbReference>
<name>A0A6N4VB36_9MYCO</name>
<protein>
    <submittedName>
        <fullName evidence="1">Uncharacterized protein</fullName>
    </submittedName>
</protein>
<keyword evidence="2" id="KW-1185">Reference proteome</keyword>
<proteinExistence type="predicted"/>
<dbReference type="RefSeq" id="WP_163673395.1">
    <property type="nucleotide sequence ID" value="NZ_AP022570.1"/>
</dbReference>
<dbReference type="AlphaFoldDB" id="A0A6N4VB36"/>
<dbReference type="EMBL" id="AP022570">
    <property type="protein sequence ID" value="BBX50897.1"/>
    <property type="molecule type" value="Genomic_DNA"/>
</dbReference>
<gene>
    <name evidence="1" type="ORF">MPOR_19230</name>
</gene>
<organism evidence="1 2">
    <name type="scientific">Mycolicibacterium poriferae</name>
    <dbReference type="NCBI Taxonomy" id="39694"/>
    <lineage>
        <taxon>Bacteria</taxon>
        <taxon>Bacillati</taxon>
        <taxon>Actinomycetota</taxon>
        <taxon>Actinomycetes</taxon>
        <taxon>Mycobacteriales</taxon>
        <taxon>Mycobacteriaceae</taxon>
        <taxon>Mycolicibacterium</taxon>
    </lineage>
</organism>
<dbReference type="KEGG" id="mpof:MPOR_19230"/>
<reference evidence="1 2" key="1">
    <citation type="journal article" date="2019" name="Emerg. Microbes Infect.">
        <title>Comprehensive subspecies identification of 175 nontuberculous mycobacteria species based on 7547 genomic profiles.</title>
        <authorList>
            <person name="Matsumoto Y."/>
            <person name="Kinjo T."/>
            <person name="Motooka D."/>
            <person name="Nabeya D."/>
            <person name="Jung N."/>
            <person name="Uechi K."/>
            <person name="Horii T."/>
            <person name="Iida T."/>
            <person name="Fujita J."/>
            <person name="Nakamura S."/>
        </authorList>
    </citation>
    <scope>NUCLEOTIDE SEQUENCE [LARGE SCALE GENOMIC DNA]</scope>
    <source>
        <strain evidence="1 2">JCM 12603</strain>
    </source>
</reference>
<evidence type="ECO:0000313" key="2">
    <source>
        <dbReference type="Proteomes" id="UP000466785"/>
    </source>
</evidence>
<sequence length="121" mass="12983">MSTIRVEFAPGFNLGDDAVLLAMDGDGVKEFTSALQAAVEHGGGQLQHGDFAHQFLIQPGDSEVEVDRSRVVWRLDQAKASEVIADLIALRDGGRPGHQYVDISSPADTLVLSCDEYVGQS</sequence>